<dbReference type="EMBL" id="JAKWBI020000373">
    <property type="protein sequence ID" value="KAJ2895808.1"/>
    <property type="molecule type" value="Genomic_DNA"/>
</dbReference>
<name>A0AAD5RJ94_9PEZI</name>
<reference evidence="2" key="1">
    <citation type="submission" date="2022-07" db="EMBL/GenBank/DDBJ databases">
        <title>Draft genome sequence of Zalerion maritima ATCC 34329, a (micro)plastics degrading marine fungus.</title>
        <authorList>
            <person name="Paco A."/>
            <person name="Goncalves M.F.M."/>
            <person name="Rocha-Santos T.A.P."/>
            <person name="Alves A."/>
        </authorList>
    </citation>
    <scope>NUCLEOTIDE SEQUENCE</scope>
    <source>
        <strain evidence="2">ATCC 34329</strain>
    </source>
</reference>
<accession>A0AAD5RJ94</accession>
<comment type="caution">
    <text evidence="2">The sequence shown here is derived from an EMBL/GenBank/DDBJ whole genome shotgun (WGS) entry which is preliminary data.</text>
</comment>
<gene>
    <name evidence="2" type="ORF">MKZ38_006162</name>
</gene>
<proteinExistence type="predicted"/>
<keyword evidence="3" id="KW-1185">Reference proteome</keyword>
<organism evidence="2 3">
    <name type="scientific">Zalerion maritima</name>
    <dbReference type="NCBI Taxonomy" id="339359"/>
    <lineage>
        <taxon>Eukaryota</taxon>
        <taxon>Fungi</taxon>
        <taxon>Dikarya</taxon>
        <taxon>Ascomycota</taxon>
        <taxon>Pezizomycotina</taxon>
        <taxon>Sordariomycetes</taxon>
        <taxon>Lulworthiomycetidae</taxon>
        <taxon>Lulworthiales</taxon>
        <taxon>Lulworthiaceae</taxon>
        <taxon>Zalerion</taxon>
    </lineage>
</organism>
<dbReference type="AlphaFoldDB" id="A0AAD5RJ94"/>
<feature type="region of interest" description="Disordered" evidence="1">
    <location>
        <begin position="1"/>
        <end position="20"/>
    </location>
</feature>
<sequence>MSHPGPSKKGAPRESTAPPRSMIGNALWMPDFYDQAGGPDKGIMRDFGGTGRDMVHILHAYMDAVDEHPSSAKARADMLRADDRVTDFELWAMMLIIRRKVLGFYWPAVDTMVEMGYVPAILTGYSDLMVVGGYESTLHPQGSTQRVLIEKFEDLAKRNRLPDALVLKAIVMGMRGEDPSKVIEVLDGAEDKWARMEQDPDNKIQFRFREHGQVAKGKMLWLSGRELEASRLFEHGTFELGNRLAGYWYARTSLTKDDPASEILMGNATTTGYEPLCVLRDMSALHSWKAARAHERGDRKEARFQAVVSRTWEKMSGVLPDYAGMIEWLCSPEKTLPPKGGRVYK</sequence>
<protein>
    <submittedName>
        <fullName evidence="2">Uncharacterized protein</fullName>
    </submittedName>
</protein>
<evidence type="ECO:0000313" key="3">
    <source>
        <dbReference type="Proteomes" id="UP001201980"/>
    </source>
</evidence>
<dbReference type="Proteomes" id="UP001201980">
    <property type="component" value="Unassembled WGS sequence"/>
</dbReference>
<evidence type="ECO:0000256" key="1">
    <source>
        <dbReference type="SAM" id="MobiDB-lite"/>
    </source>
</evidence>
<evidence type="ECO:0000313" key="2">
    <source>
        <dbReference type="EMBL" id="KAJ2895808.1"/>
    </source>
</evidence>